<dbReference type="GO" id="GO:0004553">
    <property type="term" value="F:hydrolase activity, hydrolyzing O-glycosyl compounds"/>
    <property type="evidence" value="ECO:0007669"/>
    <property type="project" value="InterPro"/>
</dbReference>
<reference evidence="8" key="1">
    <citation type="journal article" date="2019" name="Int. J. Syst. Evol. Microbiol.">
        <title>The Global Catalogue of Microorganisms (GCM) 10K type strain sequencing project: providing services to taxonomists for standard genome sequencing and annotation.</title>
        <authorList>
            <consortium name="The Broad Institute Genomics Platform"/>
            <consortium name="The Broad Institute Genome Sequencing Center for Infectious Disease"/>
            <person name="Wu L."/>
            <person name="Ma J."/>
        </authorList>
    </citation>
    <scope>NUCLEOTIDE SEQUENCE [LARGE SCALE GENOMIC DNA]</scope>
    <source>
        <strain evidence="8">NBRC 15640</strain>
    </source>
</reference>
<proteinExistence type="predicted"/>
<dbReference type="EMBL" id="BSNX01000037">
    <property type="protein sequence ID" value="GLQ73662.1"/>
    <property type="molecule type" value="Genomic_DNA"/>
</dbReference>
<feature type="chain" id="PRO_5043372001" evidence="5">
    <location>
        <begin position="26"/>
        <end position="394"/>
    </location>
</feature>
<dbReference type="Proteomes" id="UP001156690">
    <property type="component" value="Unassembled WGS sequence"/>
</dbReference>
<keyword evidence="3 5" id="KW-0732">Signal</keyword>
<dbReference type="Pfam" id="PF02839">
    <property type="entry name" value="CBM_5_12"/>
    <property type="match status" value="1"/>
</dbReference>
<keyword evidence="1" id="KW-0964">Secreted</keyword>
<keyword evidence="2" id="KW-0147">Chitin-binding</keyword>
<dbReference type="RefSeq" id="WP_126608422.1">
    <property type="nucleotide sequence ID" value="NZ_AP025144.1"/>
</dbReference>
<keyword evidence="4" id="KW-0378">Hydrolase</keyword>
<dbReference type="Gene3D" id="3.30.70.2150">
    <property type="match status" value="1"/>
</dbReference>
<dbReference type="SUPFAM" id="SSF81296">
    <property type="entry name" value="E set domains"/>
    <property type="match status" value="1"/>
</dbReference>
<dbReference type="InterPro" id="IPR041029">
    <property type="entry name" value="GbpA_2"/>
</dbReference>
<protein>
    <submittedName>
        <fullName evidence="7">Spindolin</fullName>
    </submittedName>
</protein>
<dbReference type="InterPro" id="IPR014756">
    <property type="entry name" value="Ig_E-set"/>
</dbReference>
<evidence type="ECO:0000256" key="1">
    <source>
        <dbReference type="ARBA" id="ARBA00022525"/>
    </source>
</evidence>
<dbReference type="AlphaFoldDB" id="A0AAV5NTT2"/>
<dbReference type="PANTHER" id="PTHR34823">
    <property type="entry name" value="GLCNAC-BINDING PROTEIN A"/>
    <property type="match status" value="1"/>
</dbReference>
<dbReference type="Pfam" id="PF03067">
    <property type="entry name" value="LPMO_10"/>
    <property type="match status" value="1"/>
</dbReference>
<evidence type="ECO:0000256" key="5">
    <source>
        <dbReference type="SAM" id="SignalP"/>
    </source>
</evidence>
<dbReference type="Gene3D" id="2.70.50.50">
    <property type="entry name" value="chitin-binding protein cbp21"/>
    <property type="match status" value="1"/>
</dbReference>
<dbReference type="PANTHER" id="PTHR34823:SF1">
    <property type="entry name" value="CHITIN-BINDING TYPE-4 DOMAIN-CONTAINING PROTEIN"/>
    <property type="match status" value="1"/>
</dbReference>
<dbReference type="InterPro" id="IPR036573">
    <property type="entry name" value="CBM_sf_5/12"/>
</dbReference>
<comment type="caution">
    <text evidence="7">The sequence shown here is derived from an EMBL/GenBank/DDBJ whole genome shotgun (WGS) entry which is preliminary data.</text>
</comment>
<dbReference type="GO" id="GO:0005975">
    <property type="term" value="P:carbohydrate metabolic process"/>
    <property type="evidence" value="ECO:0007669"/>
    <property type="project" value="InterPro"/>
</dbReference>
<evidence type="ECO:0000256" key="3">
    <source>
        <dbReference type="ARBA" id="ARBA00022729"/>
    </source>
</evidence>
<gene>
    <name evidence="7" type="ORF">GCM10007932_30220</name>
</gene>
<dbReference type="Pfam" id="PF18416">
    <property type="entry name" value="GbpA_2"/>
    <property type="match status" value="1"/>
</dbReference>
<dbReference type="SUPFAM" id="SSF51055">
    <property type="entry name" value="Carbohydrate binding domain"/>
    <property type="match status" value="1"/>
</dbReference>
<dbReference type="CDD" id="cd12215">
    <property type="entry name" value="ChiC_BD"/>
    <property type="match status" value="1"/>
</dbReference>
<dbReference type="GO" id="GO:0005576">
    <property type="term" value="C:extracellular region"/>
    <property type="evidence" value="ECO:0007669"/>
    <property type="project" value="InterPro"/>
</dbReference>
<dbReference type="Gene3D" id="2.10.10.20">
    <property type="entry name" value="Carbohydrate-binding module superfamily 5/12"/>
    <property type="match status" value="1"/>
</dbReference>
<keyword evidence="8" id="KW-1185">Reference proteome</keyword>
<evidence type="ECO:0000313" key="8">
    <source>
        <dbReference type="Proteomes" id="UP001156690"/>
    </source>
</evidence>
<dbReference type="InterPro" id="IPR004302">
    <property type="entry name" value="Cellulose/chitin-bd_N"/>
</dbReference>
<feature type="domain" description="Chitin-binding type-3" evidence="6">
    <location>
        <begin position="351"/>
        <end position="394"/>
    </location>
</feature>
<dbReference type="InterPro" id="IPR003610">
    <property type="entry name" value="CBM5/12"/>
</dbReference>
<name>A0AAV5NTT2_9VIBR</name>
<feature type="signal peptide" evidence="5">
    <location>
        <begin position="1"/>
        <end position="25"/>
    </location>
</feature>
<dbReference type="SMART" id="SM00495">
    <property type="entry name" value="ChtBD3"/>
    <property type="match status" value="1"/>
</dbReference>
<dbReference type="GO" id="GO:0008061">
    <property type="term" value="F:chitin binding"/>
    <property type="evidence" value="ECO:0007669"/>
    <property type="project" value="UniProtKB-KW"/>
</dbReference>
<dbReference type="InterPro" id="IPR051024">
    <property type="entry name" value="GlcNAc_Chitin_IntDeg"/>
</dbReference>
<evidence type="ECO:0000256" key="2">
    <source>
        <dbReference type="ARBA" id="ARBA00022669"/>
    </source>
</evidence>
<evidence type="ECO:0000259" key="6">
    <source>
        <dbReference type="SMART" id="SM00495"/>
    </source>
</evidence>
<organism evidence="7 8">
    <name type="scientific">Vibrio penaeicida</name>
    <dbReference type="NCBI Taxonomy" id="104609"/>
    <lineage>
        <taxon>Bacteria</taxon>
        <taxon>Pseudomonadati</taxon>
        <taxon>Pseudomonadota</taxon>
        <taxon>Gammaproteobacteria</taxon>
        <taxon>Vibrionales</taxon>
        <taxon>Vibrionaceae</taxon>
        <taxon>Vibrio</taxon>
    </lineage>
</organism>
<sequence>MNKLAICSVALAGLSQVLVPNLANAHGWVEFPSARQNTCYLDGGFWVDAIPNQACQAAFDVSGAFPFVQRNEIAANVANYGDMAHVKAVIQDGSLCSAGANSKAGLDVASPHWQKTSVQLDANNEFELVFYADTPHDPSYWQVYLSNASYTGDAPLTWSDLDMLVRNDNVVLGPDRRYRLTVKIPEGRTGDAVLYTRWQRKDPGGEGFYNCSDIRLNGGGTNPDPGPVDPTPPTRNLTELGYFVAPDFGPVEVGDTARFRTFSPTGQEIHDIQLPITANNQSNWAGLIAAQINDQNKGKWFIGIWHSEMNHYMYDSSNVLANKVHAPNAEPSYQLSLIKAVDPTPPTPPANDAWVATKAYEKGAVVSHAGRSWTAQWWTKGEEPGTTGKWGVWR</sequence>
<dbReference type="GO" id="GO:0030246">
    <property type="term" value="F:carbohydrate binding"/>
    <property type="evidence" value="ECO:0007669"/>
    <property type="project" value="InterPro"/>
</dbReference>
<evidence type="ECO:0000256" key="4">
    <source>
        <dbReference type="ARBA" id="ARBA00022801"/>
    </source>
</evidence>
<evidence type="ECO:0000313" key="7">
    <source>
        <dbReference type="EMBL" id="GLQ73662.1"/>
    </source>
</evidence>
<accession>A0AAV5NTT2</accession>